<sequence length="99" mass="11299">MPANADRKLRPDRIIPWDDFGAHQTPVWDAVMESDFVSEIHFTSLHTLEEDGEQLHRRKLSSELDVRYFVQFAIDGSTPESPSAGNGEIREPWQHAEPG</sequence>
<evidence type="ECO:0000313" key="2">
    <source>
        <dbReference type="EMBL" id="KIW45783.1"/>
    </source>
</evidence>
<dbReference type="GeneID" id="27356212"/>
<dbReference type="Proteomes" id="UP000053342">
    <property type="component" value="Unassembled WGS sequence"/>
</dbReference>
<name>A0A0D2DS08_9EURO</name>
<dbReference type="RefSeq" id="XP_016265999.1">
    <property type="nucleotide sequence ID" value="XM_016404994.1"/>
</dbReference>
<dbReference type="EMBL" id="KN847334">
    <property type="protein sequence ID" value="KIW45783.1"/>
    <property type="molecule type" value="Genomic_DNA"/>
</dbReference>
<feature type="region of interest" description="Disordered" evidence="1">
    <location>
        <begin position="76"/>
        <end position="99"/>
    </location>
</feature>
<dbReference type="OrthoDB" id="2156052at2759"/>
<dbReference type="STRING" id="215243.A0A0D2DS08"/>
<dbReference type="HOGENOM" id="CLU_2320393_0_0_1"/>
<protein>
    <submittedName>
        <fullName evidence="2">Uncharacterized protein</fullName>
    </submittedName>
</protein>
<gene>
    <name evidence="2" type="ORF">PV06_04138</name>
</gene>
<accession>A0A0D2DS08</accession>
<feature type="compositionally biased region" description="Basic and acidic residues" evidence="1">
    <location>
        <begin position="88"/>
        <end position="99"/>
    </location>
</feature>
<dbReference type="AlphaFoldDB" id="A0A0D2DS08"/>
<reference evidence="2 3" key="1">
    <citation type="submission" date="2015-01" db="EMBL/GenBank/DDBJ databases">
        <title>The Genome Sequence of Exophiala oligosperma CBS72588.</title>
        <authorList>
            <consortium name="The Broad Institute Genomics Platform"/>
            <person name="Cuomo C."/>
            <person name="de Hoog S."/>
            <person name="Gorbushina A."/>
            <person name="Stielow B."/>
            <person name="Teixiera M."/>
            <person name="Abouelleil A."/>
            <person name="Chapman S.B."/>
            <person name="Priest M."/>
            <person name="Young S.K."/>
            <person name="Wortman J."/>
            <person name="Nusbaum C."/>
            <person name="Birren B."/>
        </authorList>
    </citation>
    <scope>NUCLEOTIDE SEQUENCE [LARGE SCALE GENOMIC DNA]</scope>
    <source>
        <strain evidence="2 3">CBS 72588</strain>
    </source>
</reference>
<organism evidence="2 3">
    <name type="scientific">Exophiala oligosperma</name>
    <dbReference type="NCBI Taxonomy" id="215243"/>
    <lineage>
        <taxon>Eukaryota</taxon>
        <taxon>Fungi</taxon>
        <taxon>Dikarya</taxon>
        <taxon>Ascomycota</taxon>
        <taxon>Pezizomycotina</taxon>
        <taxon>Eurotiomycetes</taxon>
        <taxon>Chaetothyriomycetidae</taxon>
        <taxon>Chaetothyriales</taxon>
        <taxon>Herpotrichiellaceae</taxon>
        <taxon>Exophiala</taxon>
    </lineage>
</organism>
<evidence type="ECO:0000313" key="3">
    <source>
        <dbReference type="Proteomes" id="UP000053342"/>
    </source>
</evidence>
<evidence type="ECO:0000256" key="1">
    <source>
        <dbReference type="SAM" id="MobiDB-lite"/>
    </source>
</evidence>
<keyword evidence="3" id="KW-1185">Reference proteome</keyword>
<proteinExistence type="predicted"/>
<dbReference type="VEuPathDB" id="FungiDB:PV06_04138"/>